<dbReference type="Proteomes" id="UP000320585">
    <property type="component" value="Chromosome"/>
</dbReference>
<evidence type="ECO:0000313" key="1">
    <source>
        <dbReference type="EMBL" id="BBK25594.1"/>
    </source>
</evidence>
<dbReference type="KEGG" id="dho:Dia5BBH33_15290"/>
<reference evidence="2" key="1">
    <citation type="submission" date="2019-05" db="EMBL/GenBank/DDBJ databases">
        <title>Complete genome sequencing of Dialister sp. strain 5BBH33.</title>
        <authorList>
            <person name="Sakamoto M."/>
            <person name="Murakami T."/>
            <person name="Mori H."/>
        </authorList>
    </citation>
    <scope>NUCLEOTIDE SEQUENCE [LARGE SCALE GENOMIC DNA]</scope>
    <source>
        <strain evidence="2">5BBH33</strain>
    </source>
</reference>
<name>A0A8D4UV59_9FIRM</name>
<gene>
    <name evidence="1" type="ORF">Dia5BBH33_15290</name>
</gene>
<dbReference type="RefSeq" id="WP_162501778.1">
    <property type="nucleotide sequence ID" value="NZ_AP019697.1"/>
</dbReference>
<accession>A0A8D4UV59</accession>
<dbReference type="AlphaFoldDB" id="A0A8D4UV59"/>
<dbReference type="GeneID" id="92717389"/>
<protein>
    <submittedName>
        <fullName evidence="1">Uncharacterized protein</fullName>
    </submittedName>
</protein>
<sequence>MGKPDNQPAAEKNMIKPYKEEKPYDLALLDRRPDDLASLVERGCGYFFGPFW</sequence>
<proteinExistence type="predicted"/>
<dbReference type="EMBL" id="AP019697">
    <property type="protein sequence ID" value="BBK25594.1"/>
    <property type="molecule type" value="Genomic_DNA"/>
</dbReference>
<evidence type="ECO:0000313" key="2">
    <source>
        <dbReference type="Proteomes" id="UP000320585"/>
    </source>
</evidence>
<keyword evidence="2" id="KW-1185">Reference proteome</keyword>
<organism evidence="1 2">
    <name type="scientific">Dialister hominis</name>
    <dbReference type="NCBI Taxonomy" id="2582419"/>
    <lineage>
        <taxon>Bacteria</taxon>
        <taxon>Bacillati</taxon>
        <taxon>Bacillota</taxon>
        <taxon>Negativicutes</taxon>
        <taxon>Veillonellales</taxon>
        <taxon>Veillonellaceae</taxon>
        <taxon>Dialister</taxon>
    </lineage>
</organism>